<keyword evidence="1" id="KW-1133">Transmembrane helix</keyword>
<dbReference type="OrthoDB" id="1451346at2"/>
<proteinExistence type="predicted"/>
<reference evidence="3" key="1">
    <citation type="submission" date="2016-10" db="EMBL/GenBank/DDBJ databases">
        <authorList>
            <person name="Varghese N."/>
            <person name="Submissions S."/>
        </authorList>
    </citation>
    <scope>NUCLEOTIDE SEQUENCE [LARGE SCALE GENOMIC DNA]</scope>
    <source>
        <strain evidence="3">DSM 19482</strain>
    </source>
</reference>
<evidence type="ECO:0000313" key="3">
    <source>
        <dbReference type="Proteomes" id="UP000187261"/>
    </source>
</evidence>
<dbReference type="RefSeq" id="WP_076784154.1">
    <property type="nucleotide sequence ID" value="NZ_FTPU01000039.1"/>
</dbReference>
<keyword evidence="3" id="KW-1185">Reference proteome</keyword>
<keyword evidence="1" id="KW-0472">Membrane</keyword>
<evidence type="ECO:0000256" key="1">
    <source>
        <dbReference type="SAM" id="Phobius"/>
    </source>
</evidence>
<feature type="transmembrane region" description="Helical" evidence="1">
    <location>
        <begin position="88"/>
        <end position="111"/>
    </location>
</feature>
<name>A0A1U7PWY1_9FLAO</name>
<sequence length="179" mass="21269">MNETLNSIRNRPRFKLYTHLSPEQYEDNLRNYLEKNQDRFFGNINREVATIFVKTQDENYWKPNLALRIEQEEGTTVIRGIFGPSSAVWTFFMFLYFLFTIAWMTFFTLYYVEKQINTNNYVWALPCSFIVLLLIALTYAAARFGQYKSKDEMALLRQFAEESTFPIEKPAEQEEGTIK</sequence>
<dbReference type="Proteomes" id="UP000187261">
    <property type="component" value="Unassembled WGS sequence"/>
</dbReference>
<keyword evidence="1" id="KW-0812">Transmembrane</keyword>
<evidence type="ECO:0000313" key="2">
    <source>
        <dbReference type="EMBL" id="SIT98056.1"/>
    </source>
</evidence>
<dbReference type="STRING" id="1121284.SAMN05660493_02789"/>
<accession>A0A1U7PWY1</accession>
<protein>
    <submittedName>
        <fullName evidence="2">Uncharacterized protein</fullName>
    </submittedName>
</protein>
<feature type="transmembrane region" description="Helical" evidence="1">
    <location>
        <begin position="123"/>
        <end position="142"/>
    </location>
</feature>
<dbReference type="EMBL" id="FTPU01000039">
    <property type="protein sequence ID" value="SIT98056.1"/>
    <property type="molecule type" value="Genomic_DNA"/>
</dbReference>
<organism evidence="2 3">
    <name type="scientific">Epilithonimonas bovis DSM 19482</name>
    <dbReference type="NCBI Taxonomy" id="1121284"/>
    <lineage>
        <taxon>Bacteria</taxon>
        <taxon>Pseudomonadati</taxon>
        <taxon>Bacteroidota</taxon>
        <taxon>Flavobacteriia</taxon>
        <taxon>Flavobacteriales</taxon>
        <taxon>Weeksellaceae</taxon>
        <taxon>Chryseobacterium group</taxon>
        <taxon>Epilithonimonas</taxon>
    </lineage>
</organism>
<gene>
    <name evidence="2" type="ORF">SAMN05660493_02789</name>
</gene>
<dbReference type="AlphaFoldDB" id="A0A1U7PWY1"/>